<dbReference type="Proteomes" id="UP000565441">
    <property type="component" value="Unassembled WGS sequence"/>
</dbReference>
<comment type="caution">
    <text evidence="2">The sequence shown here is derived from an EMBL/GenBank/DDBJ whole genome shotgun (WGS) entry which is preliminary data.</text>
</comment>
<proteinExistence type="predicted"/>
<sequence>MVISMRNPNPTRITSARNAPSTSRSSRKKTASYSYVVCIHTEPMYGTVPTDGEFGLFQELRAPTPQKIRPFIRRAKTLGLAFDIDLHGQVTDFVSQELGDALVAHFNEHNLAFSSISPHPSPSQSSTSELLRWTILVAGKKQTHARLDIYAGSIESLTQRELKKQTGRWASYSSSSARSDVLERERNVIFIIPTQDFIIGPLNGAGTHLCLSRHLWNHFHTALVVEGDSKSPPACYETCSSTTSNEHIDPELNSLIVSYFAPPAATLPIIPYAAPPVAPAATLPVVPPASPSLLPSANLATPQDQKVFNDWTTKVKADYLTDLDYDEELSIIAPAADEAAHTFFACLKSRIARTSLPTNIPSTIIVKKFELATLFGTRLRFSLGEGIGDGPATSTWAALLQLMVAKSSHWKQISENLYTPLLIPGLVPSPDDILAFKTYGLIIRLTLLHGHQILPVSPYLLLHLIHTFEDTINEDLMNKVTPEIAARLATWPPHTNNASAATLNLVHGQDPMNLVYDWIPQLDIMHIRSLSDTSFIAFKKQLAAGLLFGTIEWNSIRSNPLFLAMKSGFNDVLVESPSLLAPPSFIQSFGEVKQTLQILNSLYVGCVVVDPNQVVDLIRVSPVDHNGVEDYAAFETRALQCIARYLRGQGYPMGEGSEERQDARFSHPTSRARQFLKALTGSGPQILINFINTFSPAQIIATATGCHTHVCSQTMDFLINDGTKSLITPEYTNAAIGVSTPFDRWFATVIDTPADEYNNA</sequence>
<feature type="compositionally biased region" description="Polar residues" evidence="1">
    <location>
        <begin position="1"/>
        <end position="18"/>
    </location>
</feature>
<keyword evidence="3" id="KW-1185">Reference proteome</keyword>
<dbReference type="OrthoDB" id="3193108at2759"/>
<reference evidence="2 3" key="1">
    <citation type="journal article" date="2020" name="ISME J.">
        <title>Uncovering the hidden diversity of litter-decomposition mechanisms in mushroom-forming fungi.</title>
        <authorList>
            <person name="Floudas D."/>
            <person name="Bentzer J."/>
            <person name="Ahren D."/>
            <person name="Johansson T."/>
            <person name="Persson P."/>
            <person name="Tunlid A."/>
        </authorList>
    </citation>
    <scope>NUCLEOTIDE SEQUENCE [LARGE SCALE GENOMIC DNA]</scope>
    <source>
        <strain evidence="2 3">CBS 661.87</strain>
    </source>
</reference>
<gene>
    <name evidence="2" type="ORF">D9615_009387</name>
</gene>
<accession>A0A8H5H2R3</accession>
<protein>
    <submittedName>
        <fullName evidence="2">Uncharacterized protein</fullName>
    </submittedName>
</protein>
<organism evidence="2 3">
    <name type="scientific">Tricholomella constricta</name>
    <dbReference type="NCBI Taxonomy" id="117010"/>
    <lineage>
        <taxon>Eukaryota</taxon>
        <taxon>Fungi</taxon>
        <taxon>Dikarya</taxon>
        <taxon>Basidiomycota</taxon>
        <taxon>Agaricomycotina</taxon>
        <taxon>Agaricomycetes</taxon>
        <taxon>Agaricomycetidae</taxon>
        <taxon>Agaricales</taxon>
        <taxon>Tricholomatineae</taxon>
        <taxon>Lyophyllaceae</taxon>
        <taxon>Tricholomella</taxon>
    </lineage>
</organism>
<feature type="region of interest" description="Disordered" evidence="1">
    <location>
        <begin position="1"/>
        <end position="27"/>
    </location>
</feature>
<evidence type="ECO:0000256" key="1">
    <source>
        <dbReference type="SAM" id="MobiDB-lite"/>
    </source>
</evidence>
<dbReference type="AlphaFoldDB" id="A0A8H5H2R3"/>
<name>A0A8H5H2R3_9AGAR</name>
<evidence type="ECO:0000313" key="3">
    <source>
        <dbReference type="Proteomes" id="UP000565441"/>
    </source>
</evidence>
<evidence type="ECO:0000313" key="2">
    <source>
        <dbReference type="EMBL" id="KAF5375693.1"/>
    </source>
</evidence>
<dbReference type="EMBL" id="JAACJP010000032">
    <property type="protein sequence ID" value="KAF5375693.1"/>
    <property type="molecule type" value="Genomic_DNA"/>
</dbReference>